<keyword evidence="3" id="KW-0813">Transport</keyword>
<evidence type="ECO:0000256" key="1">
    <source>
        <dbReference type="ARBA" id="ARBA00004141"/>
    </source>
</evidence>
<evidence type="ECO:0000259" key="8">
    <source>
        <dbReference type="Pfam" id="PF01061"/>
    </source>
</evidence>
<name>A0AAV5C5D4_ELECO</name>
<dbReference type="AlphaFoldDB" id="A0AAV5C5D4"/>
<keyword evidence="5 7" id="KW-1133">Transmembrane helix</keyword>
<feature type="transmembrane region" description="Helical" evidence="7">
    <location>
        <begin position="15"/>
        <end position="36"/>
    </location>
</feature>
<evidence type="ECO:0000256" key="2">
    <source>
        <dbReference type="ARBA" id="ARBA00005814"/>
    </source>
</evidence>
<keyword evidence="6 7" id="KW-0472">Membrane</keyword>
<dbReference type="GO" id="GO:0016020">
    <property type="term" value="C:membrane"/>
    <property type="evidence" value="ECO:0007669"/>
    <property type="project" value="UniProtKB-SubCell"/>
</dbReference>
<accession>A0AAV5C5D4</accession>
<keyword evidence="10" id="KW-1185">Reference proteome</keyword>
<comment type="similarity">
    <text evidence="2">Belongs to the ABC transporter superfamily. ABCG family. Eye pigment precursor importer (TC 3.A.1.204) subfamily.</text>
</comment>
<evidence type="ECO:0000256" key="7">
    <source>
        <dbReference type="SAM" id="Phobius"/>
    </source>
</evidence>
<gene>
    <name evidence="9" type="primary">ga09930</name>
    <name evidence="9" type="ORF">PR202_ga09930</name>
</gene>
<evidence type="ECO:0000313" key="9">
    <source>
        <dbReference type="EMBL" id="GJM93380.1"/>
    </source>
</evidence>
<comment type="caution">
    <text evidence="9">The sequence shown here is derived from an EMBL/GenBank/DDBJ whole genome shotgun (WGS) entry which is preliminary data.</text>
</comment>
<reference evidence="9" key="2">
    <citation type="submission" date="2021-12" db="EMBL/GenBank/DDBJ databases">
        <title>Resequencing data analysis of finger millet.</title>
        <authorList>
            <person name="Hatakeyama M."/>
            <person name="Aluri S."/>
            <person name="Balachadran M.T."/>
            <person name="Sivarajan S.R."/>
            <person name="Poveda L."/>
            <person name="Shimizu-Inatsugi R."/>
            <person name="Schlapbach R."/>
            <person name="Sreeman S.M."/>
            <person name="Shimizu K.K."/>
        </authorList>
    </citation>
    <scope>NUCLEOTIDE SEQUENCE</scope>
</reference>
<comment type="subcellular location">
    <subcellularLocation>
        <location evidence="1">Membrane</location>
        <topology evidence="1">Multi-pass membrane protein</topology>
    </subcellularLocation>
</comment>
<dbReference type="PANTHER" id="PTHR48042:SF11">
    <property type="entry name" value="ABC TRANSPORTER G FAMILY MEMBER 11"/>
    <property type="match status" value="1"/>
</dbReference>
<keyword evidence="4 7" id="KW-0812">Transmembrane</keyword>
<reference evidence="9" key="1">
    <citation type="journal article" date="2018" name="DNA Res.">
        <title>Multiple hybrid de novo genome assembly of finger millet, an orphan allotetraploid crop.</title>
        <authorList>
            <person name="Hatakeyama M."/>
            <person name="Aluri S."/>
            <person name="Balachadran M.T."/>
            <person name="Sivarajan S.R."/>
            <person name="Patrignani A."/>
            <person name="Gruter S."/>
            <person name="Poveda L."/>
            <person name="Shimizu-Inatsugi R."/>
            <person name="Baeten J."/>
            <person name="Francoijs K.J."/>
            <person name="Nataraja K.N."/>
            <person name="Reddy Y.A.N."/>
            <person name="Phadnis S."/>
            <person name="Ravikumar R.L."/>
            <person name="Schlapbach R."/>
            <person name="Sreeman S.M."/>
            <person name="Shimizu K.K."/>
        </authorList>
    </citation>
    <scope>NUCLEOTIDE SEQUENCE</scope>
</reference>
<evidence type="ECO:0000313" key="10">
    <source>
        <dbReference type="Proteomes" id="UP001054889"/>
    </source>
</evidence>
<protein>
    <recommendedName>
        <fullName evidence="8">ABC-2 type transporter transmembrane domain-containing protein</fullName>
    </recommendedName>
</protein>
<feature type="transmembrane region" description="Helical" evidence="7">
    <location>
        <begin position="43"/>
        <end position="65"/>
    </location>
</feature>
<dbReference type="GO" id="GO:0140359">
    <property type="term" value="F:ABC-type transporter activity"/>
    <property type="evidence" value="ECO:0007669"/>
    <property type="project" value="InterPro"/>
</dbReference>
<evidence type="ECO:0000256" key="6">
    <source>
        <dbReference type="ARBA" id="ARBA00023136"/>
    </source>
</evidence>
<organism evidence="9 10">
    <name type="scientific">Eleusine coracana subsp. coracana</name>
    <dbReference type="NCBI Taxonomy" id="191504"/>
    <lineage>
        <taxon>Eukaryota</taxon>
        <taxon>Viridiplantae</taxon>
        <taxon>Streptophyta</taxon>
        <taxon>Embryophyta</taxon>
        <taxon>Tracheophyta</taxon>
        <taxon>Spermatophyta</taxon>
        <taxon>Magnoliopsida</taxon>
        <taxon>Liliopsida</taxon>
        <taxon>Poales</taxon>
        <taxon>Poaceae</taxon>
        <taxon>PACMAD clade</taxon>
        <taxon>Chloridoideae</taxon>
        <taxon>Cynodonteae</taxon>
        <taxon>Eleusininae</taxon>
        <taxon>Eleusine</taxon>
    </lineage>
</organism>
<proteinExistence type="inferred from homology"/>
<dbReference type="EMBL" id="BQKI01000004">
    <property type="protein sequence ID" value="GJM93380.1"/>
    <property type="molecule type" value="Genomic_DNA"/>
</dbReference>
<feature type="domain" description="ABC-2 type transporter transmembrane" evidence="8">
    <location>
        <begin position="13"/>
        <end position="95"/>
    </location>
</feature>
<dbReference type="PANTHER" id="PTHR48042">
    <property type="entry name" value="ABC TRANSPORTER G FAMILY MEMBER 11"/>
    <property type="match status" value="1"/>
</dbReference>
<evidence type="ECO:0000256" key="3">
    <source>
        <dbReference type="ARBA" id="ARBA00022448"/>
    </source>
</evidence>
<dbReference type="InterPro" id="IPR013525">
    <property type="entry name" value="ABC2_TM"/>
</dbReference>
<dbReference type="Pfam" id="PF01061">
    <property type="entry name" value="ABC2_membrane"/>
    <property type="match status" value="1"/>
</dbReference>
<dbReference type="Proteomes" id="UP001054889">
    <property type="component" value="Unassembled WGS sequence"/>
</dbReference>
<feature type="transmembrane region" description="Helical" evidence="7">
    <location>
        <begin position="127"/>
        <end position="148"/>
    </location>
</feature>
<sequence>MLITTGDALRLHGQFLYFLVMLYASLLSTNSFVVFVSSVVPNFILGYAAVIAFTALFFLFCGYFLNSHSIPVAWKWMNTVSTMKYPYEGLLMNEFRGTRVFSREPITLTGDDILQQLAISVKDNQKWWMVLYLLGWAVFYRILFYLVLRFASKNKRK</sequence>
<evidence type="ECO:0000256" key="5">
    <source>
        <dbReference type="ARBA" id="ARBA00022989"/>
    </source>
</evidence>
<dbReference type="InterPro" id="IPR052215">
    <property type="entry name" value="Plant_ABCG"/>
</dbReference>
<evidence type="ECO:0000256" key="4">
    <source>
        <dbReference type="ARBA" id="ARBA00022692"/>
    </source>
</evidence>